<dbReference type="Pfam" id="PF00538">
    <property type="entry name" value="Linker_histone"/>
    <property type="match status" value="1"/>
</dbReference>
<dbReference type="GO" id="GO:0006334">
    <property type="term" value="P:nucleosome assembly"/>
    <property type="evidence" value="ECO:0007669"/>
    <property type="project" value="InterPro"/>
</dbReference>
<feature type="compositionally biased region" description="Low complexity" evidence="2">
    <location>
        <begin position="458"/>
        <end position="476"/>
    </location>
</feature>
<feature type="compositionally biased region" description="Polar residues" evidence="2">
    <location>
        <begin position="168"/>
        <end position="183"/>
    </location>
</feature>
<reference evidence="4 5" key="1">
    <citation type="journal article" date="2018" name="Sci. Rep.">
        <title>Genome sequence of the cauliflower mushroom Sparassis crispa (Hanabiratake) and its association with beneficial usage.</title>
        <authorList>
            <person name="Kiyama R."/>
            <person name="Furutani Y."/>
            <person name="Kawaguchi K."/>
            <person name="Nakanishi T."/>
        </authorList>
    </citation>
    <scope>NUCLEOTIDE SEQUENCE [LARGE SCALE GENOMIC DNA]</scope>
</reference>
<feature type="domain" description="H15" evidence="3">
    <location>
        <begin position="293"/>
        <end position="362"/>
    </location>
</feature>
<dbReference type="RefSeq" id="XP_027616046.1">
    <property type="nucleotide sequence ID" value="XM_027760245.1"/>
</dbReference>
<sequence>MAASRLSPPPATDEEALNGLKKIYLSLLPPVQIVEICLAFEPHVPLHVRDTVWPADLEAAIHALKRVPANGPSMPRASSTQSVEAEPVVGTNGSADVPSQEVHPPGEPSRDSTAETEPEASPPMASLNDPAEYRSALQTEAPRSSAEQYLRRRLSASLSPAPSPLASNDSASGTNANPGTQPQPARYSAKSPSASMVPSTPHSHAQPPATYPYMPYGYAMPSQPQHSAYPHAPYYAPPGPSHPHAYPPPYPYSPYAPPHGYHTPTPPPPPHYPGPYPRPHMPSGPADPLPAEDLPSYEEMIVEALLDSGDPKGALPKELFACMAARYPLQTNFRPSASQALQKAYRRGRLEKRPGGRYRLNAAWEGGATSRRTTRRPQTLAQTTYALHHPPQPPSSPFTSAPLAHPPQNPYSQPNGSAAQGHIASYPGYPYGYPQTGYHGYPPPPGYPRYPPPPPPGEAAAQEKTASTAATASSTSKADEEKDDAWEAAQHILSAINFGPLGSAGDGPEAGPSTSVNGPGSPPEHSAPVTAGMGFDTTAGPSTAVQRTTLTDDERASLQAQLALLAAQLAEIGDADEEDEEGEEDMQSVLISMGKGKGVATDINYFPEVFQDVRGASVGAAVAVNGSDAGAGASEEDEEDSDADMEMVEVPPFAGRDPLRT</sequence>
<feature type="compositionally biased region" description="Low complexity" evidence="2">
    <location>
        <begin position="426"/>
        <end position="440"/>
    </location>
</feature>
<dbReference type="InterPro" id="IPR036390">
    <property type="entry name" value="WH_DNA-bd_sf"/>
</dbReference>
<dbReference type="GO" id="GO:0003677">
    <property type="term" value="F:DNA binding"/>
    <property type="evidence" value="ECO:0007669"/>
    <property type="project" value="InterPro"/>
</dbReference>
<organism evidence="4 5">
    <name type="scientific">Sparassis crispa</name>
    <dbReference type="NCBI Taxonomy" id="139825"/>
    <lineage>
        <taxon>Eukaryota</taxon>
        <taxon>Fungi</taxon>
        <taxon>Dikarya</taxon>
        <taxon>Basidiomycota</taxon>
        <taxon>Agaricomycotina</taxon>
        <taxon>Agaricomycetes</taxon>
        <taxon>Polyporales</taxon>
        <taxon>Sparassidaceae</taxon>
        <taxon>Sparassis</taxon>
    </lineage>
</organism>
<accession>A0A401GSG2</accession>
<comment type="caution">
    <text evidence="4">The sequence shown here is derived from an EMBL/GenBank/DDBJ whole genome shotgun (WGS) entry which is preliminary data.</text>
</comment>
<feature type="region of interest" description="Disordered" evidence="2">
    <location>
        <begin position="626"/>
        <end position="661"/>
    </location>
</feature>
<evidence type="ECO:0000259" key="3">
    <source>
        <dbReference type="PROSITE" id="PS51504"/>
    </source>
</evidence>
<name>A0A401GSG2_9APHY</name>
<dbReference type="InterPro" id="IPR005818">
    <property type="entry name" value="Histone_H1/H5_H15"/>
</dbReference>
<dbReference type="EMBL" id="BFAD01000007">
    <property type="protein sequence ID" value="GBE85133.1"/>
    <property type="molecule type" value="Genomic_DNA"/>
</dbReference>
<evidence type="ECO:0000313" key="4">
    <source>
        <dbReference type="EMBL" id="GBE85133.1"/>
    </source>
</evidence>
<dbReference type="STRING" id="139825.A0A401GSG2"/>
<dbReference type="Gene3D" id="1.10.10.10">
    <property type="entry name" value="Winged helix-like DNA-binding domain superfamily/Winged helix DNA-binding domain"/>
    <property type="match status" value="1"/>
</dbReference>
<evidence type="ECO:0000256" key="1">
    <source>
        <dbReference type="ARBA" id="ARBA00020833"/>
    </source>
</evidence>
<proteinExistence type="predicted"/>
<feature type="compositionally biased region" description="Low complexity" evidence="2">
    <location>
        <begin position="156"/>
        <end position="167"/>
    </location>
</feature>
<dbReference type="InterPro" id="IPR036388">
    <property type="entry name" value="WH-like_DNA-bd_sf"/>
</dbReference>
<feature type="compositionally biased region" description="Acidic residues" evidence="2">
    <location>
        <begin position="634"/>
        <end position="647"/>
    </location>
</feature>
<feature type="compositionally biased region" description="Polar residues" evidence="2">
    <location>
        <begin position="539"/>
        <end position="549"/>
    </location>
</feature>
<dbReference type="AlphaFoldDB" id="A0A401GSG2"/>
<feature type="compositionally biased region" description="Pro residues" evidence="2">
    <location>
        <begin position="441"/>
        <end position="457"/>
    </location>
</feature>
<dbReference type="SUPFAM" id="SSF46785">
    <property type="entry name" value="Winged helix' DNA-binding domain"/>
    <property type="match status" value="1"/>
</dbReference>
<keyword evidence="5" id="KW-1185">Reference proteome</keyword>
<dbReference type="PROSITE" id="PS51504">
    <property type="entry name" value="H15"/>
    <property type="match status" value="1"/>
</dbReference>
<gene>
    <name evidence="4" type="ORF">SCP_0703190</name>
</gene>
<protein>
    <recommendedName>
        <fullName evidence="1">Histone H1</fullName>
    </recommendedName>
</protein>
<feature type="region of interest" description="Disordered" evidence="2">
    <location>
        <begin position="261"/>
        <end position="291"/>
    </location>
</feature>
<feature type="compositionally biased region" description="Polar residues" evidence="2">
    <location>
        <begin position="190"/>
        <end position="203"/>
    </location>
</feature>
<evidence type="ECO:0000256" key="2">
    <source>
        <dbReference type="SAM" id="MobiDB-lite"/>
    </source>
</evidence>
<evidence type="ECO:0000313" key="5">
    <source>
        <dbReference type="Proteomes" id="UP000287166"/>
    </source>
</evidence>
<dbReference type="Proteomes" id="UP000287166">
    <property type="component" value="Unassembled WGS sequence"/>
</dbReference>
<dbReference type="GeneID" id="38782050"/>
<feature type="compositionally biased region" description="Pro residues" evidence="2">
    <location>
        <begin position="264"/>
        <end position="288"/>
    </location>
</feature>
<dbReference type="InParanoid" id="A0A401GSG2"/>
<feature type="region of interest" description="Disordered" evidence="2">
    <location>
        <begin position="68"/>
        <end position="128"/>
    </location>
</feature>
<dbReference type="GO" id="GO:0000786">
    <property type="term" value="C:nucleosome"/>
    <property type="evidence" value="ECO:0007669"/>
    <property type="project" value="InterPro"/>
</dbReference>
<feature type="region of interest" description="Disordered" evidence="2">
    <location>
        <begin position="156"/>
        <end position="208"/>
    </location>
</feature>
<feature type="region of interest" description="Disordered" evidence="2">
    <location>
        <begin position="386"/>
        <end position="552"/>
    </location>
</feature>
<dbReference type="OrthoDB" id="5863171at2759"/>